<dbReference type="OrthoDB" id="9816190at2"/>
<dbReference type="AlphaFoldDB" id="A0A6I1MLL0"/>
<keyword evidence="2" id="KW-1185">Reference proteome</keyword>
<dbReference type="GO" id="GO:0008705">
    <property type="term" value="F:methionine synthase activity"/>
    <property type="evidence" value="ECO:0007669"/>
    <property type="project" value="InterPro"/>
</dbReference>
<dbReference type="EMBL" id="WHJC01000040">
    <property type="protein sequence ID" value="MPQ43122.1"/>
    <property type="molecule type" value="Genomic_DNA"/>
</dbReference>
<dbReference type="Gene3D" id="3.40.109.40">
    <property type="match status" value="1"/>
</dbReference>
<proteinExistence type="predicted"/>
<gene>
    <name evidence="1" type="ORF">GBZ86_05020</name>
</gene>
<dbReference type="InterPro" id="IPR037010">
    <property type="entry name" value="VitB12-dep_Met_synth_activ_sf"/>
</dbReference>
<evidence type="ECO:0000313" key="1">
    <source>
        <dbReference type="EMBL" id="MPQ43122.1"/>
    </source>
</evidence>
<name>A0A6I1MLL0_9CLOT</name>
<dbReference type="RefSeq" id="WP_152888357.1">
    <property type="nucleotide sequence ID" value="NZ_WHJC01000040.1"/>
</dbReference>
<comment type="caution">
    <text evidence="1">The sequence shown here is derived from an EMBL/GenBank/DDBJ whole genome shotgun (WGS) entry which is preliminary data.</text>
</comment>
<protein>
    <submittedName>
        <fullName evidence="1">Methionine synthase</fullName>
    </submittedName>
</protein>
<organism evidence="1 2">
    <name type="scientific">Clostridium tarantellae</name>
    <dbReference type="NCBI Taxonomy" id="39493"/>
    <lineage>
        <taxon>Bacteria</taxon>
        <taxon>Bacillati</taxon>
        <taxon>Bacillota</taxon>
        <taxon>Clostridia</taxon>
        <taxon>Eubacteriales</taxon>
        <taxon>Clostridiaceae</taxon>
        <taxon>Clostridium</taxon>
    </lineage>
</organism>
<dbReference type="SUPFAM" id="SSF56507">
    <property type="entry name" value="Methionine synthase activation domain-like"/>
    <property type="match status" value="1"/>
</dbReference>
<accession>A0A6I1MLL0</accession>
<sequence>MKVNHIELKNEEILRYLAYKSEEVDKDFIELVESCKKETLKHIKERYAISYNKLTNSKKGILVEGTNYVLEGKGIKNHLKDCDECVFLGATLGNDIERLIRIYEKTDLTKALIIDACATTAIESFCDNIEELIKNEMKILGKNIKFRFSPGYGDLSLDFQKSFLNIINGEKAIGLTCSEHNILLPRKSVTAIIGITDKKLNNKKRSCKECNKFNSCTFRRKGSEKSCEG</sequence>
<reference evidence="1 2" key="1">
    <citation type="submission" date="2019-10" db="EMBL/GenBank/DDBJ databases">
        <title>The Genome Sequence of Clostridium tarantellae Isolated from Fish Brain.</title>
        <authorList>
            <person name="Bano L."/>
            <person name="Kiel M."/>
            <person name="Sales G."/>
            <person name="Doxey A.C."/>
            <person name="Mansfield M.J."/>
            <person name="Schiavone M."/>
            <person name="Rossetto O."/>
            <person name="Pirazzini M."/>
            <person name="Dobrindt U."/>
            <person name="Montecucco C."/>
        </authorList>
    </citation>
    <scope>NUCLEOTIDE SEQUENCE [LARGE SCALE GENOMIC DNA]</scope>
    <source>
        <strain evidence="1 2">DSM 3997</strain>
    </source>
</reference>
<dbReference type="InterPro" id="IPR017342">
    <property type="entry name" value="S-AdoMet-dep_Met_synth_prd"/>
</dbReference>
<dbReference type="PIRSF" id="PIRSF037984">
    <property type="entry name" value="Met_synth_TM0269_prd"/>
    <property type="match status" value="1"/>
</dbReference>
<dbReference type="Proteomes" id="UP000430345">
    <property type="component" value="Unassembled WGS sequence"/>
</dbReference>
<evidence type="ECO:0000313" key="2">
    <source>
        <dbReference type="Proteomes" id="UP000430345"/>
    </source>
</evidence>